<evidence type="ECO:0000256" key="1">
    <source>
        <dbReference type="SAM" id="MobiDB-lite"/>
    </source>
</evidence>
<name>A0A4Y2QQ39_ARAVE</name>
<keyword evidence="3" id="KW-1185">Reference proteome</keyword>
<gene>
    <name evidence="2" type="ORF">AVEN_198012_1</name>
</gene>
<proteinExistence type="predicted"/>
<evidence type="ECO:0000313" key="3">
    <source>
        <dbReference type="Proteomes" id="UP000499080"/>
    </source>
</evidence>
<comment type="caution">
    <text evidence="2">The sequence shown here is derived from an EMBL/GenBank/DDBJ whole genome shotgun (WGS) entry which is preliminary data.</text>
</comment>
<protein>
    <submittedName>
        <fullName evidence="2">Uncharacterized protein</fullName>
    </submittedName>
</protein>
<dbReference type="AlphaFoldDB" id="A0A4Y2QQ39"/>
<organism evidence="2 3">
    <name type="scientific">Araneus ventricosus</name>
    <name type="common">Orbweaver spider</name>
    <name type="synonym">Epeira ventricosa</name>
    <dbReference type="NCBI Taxonomy" id="182803"/>
    <lineage>
        <taxon>Eukaryota</taxon>
        <taxon>Metazoa</taxon>
        <taxon>Ecdysozoa</taxon>
        <taxon>Arthropoda</taxon>
        <taxon>Chelicerata</taxon>
        <taxon>Arachnida</taxon>
        <taxon>Araneae</taxon>
        <taxon>Araneomorphae</taxon>
        <taxon>Entelegynae</taxon>
        <taxon>Araneoidea</taxon>
        <taxon>Araneidae</taxon>
        <taxon>Araneus</taxon>
    </lineage>
</organism>
<dbReference type="Proteomes" id="UP000499080">
    <property type="component" value="Unassembled WGS sequence"/>
</dbReference>
<accession>A0A4Y2QQ39</accession>
<reference evidence="2 3" key="1">
    <citation type="journal article" date="2019" name="Sci. Rep.">
        <title>Orb-weaving spider Araneus ventricosus genome elucidates the spidroin gene catalogue.</title>
        <authorList>
            <person name="Kono N."/>
            <person name="Nakamura H."/>
            <person name="Ohtoshi R."/>
            <person name="Moran D.A.P."/>
            <person name="Shinohara A."/>
            <person name="Yoshida Y."/>
            <person name="Fujiwara M."/>
            <person name="Mori M."/>
            <person name="Tomita M."/>
            <person name="Arakawa K."/>
        </authorList>
    </citation>
    <scope>NUCLEOTIDE SEQUENCE [LARGE SCALE GENOMIC DNA]</scope>
</reference>
<evidence type="ECO:0000313" key="2">
    <source>
        <dbReference type="EMBL" id="GBN65396.1"/>
    </source>
</evidence>
<feature type="region of interest" description="Disordered" evidence="1">
    <location>
        <begin position="20"/>
        <end position="45"/>
    </location>
</feature>
<dbReference type="EMBL" id="BGPR01014479">
    <property type="protein sequence ID" value="GBN65396.1"/>
    <property type="molecule type" value="Genomic_DNA"/>
</dbReference>
<sequence>MASSVPKKVDWITKGHSRSRRATPFGAHRNKVLSQWPPERGGRRDTWAVDKGGDFIQKVLGVCGVRMPVLCPGAWPGSRQPCIYRCEWKIVHDG</sequence>